<dbReference type="PANTHER" id="PTHR43420:SF44">
    <property type="entry name" value="ACETYLTRANSFERASE YPEA"/>
    <property type="match status" value="1"/>
</dbReference>
<reference evidence="7 8" key="1">
    <citation type="submission" date="2016-12" db="EMBL/GenBank/DDBJ databases">
        <title>The whole genome sequencing and assembly of Bacillus cohnii DSM 6307T strain.</title>
        <authorList>
            <person name="Lee Y.-J."/>
            <person name="Yi H."/>
            <person name="Bahn Y.-S."/>
            <person name="Kim J.F."/>
            <person name="Lee D.-W."/>
        </authorList>
    </citation>
    <scope>NUCLEOTIDE SEQUENCE [LARGE SCALE GENOMIC DNA]</scope>
    <source>
        <strain evidence="7 8">DSM 6307</strain>
    </source>
</reference>
<evidence type="ECO:0000313" key="8">
    <source>
        <dbReference type="Proteomes" id="UP000215224"/>
    </source>
</evidence>
<dbReference type="InterPro" id="IPR016181">
    <property type="entry name" value="Acyl_CoA_acyltransferase"/>
</dbReference>
<name>A0A223KXE0_9BACI</name>
<comment type="similarity">
    <text evidence="1 5">Belongs to the acetyltransferase family. RimI subfamily.</text>
</comment>
<protein>
    <recommendedName>
        <fullName evidence="5">[Ribosomal protein bS18]-alanine N-acetyltransferase</fullName>
        <ecNumber evidence="5">2.3.1.266</ecNumber>
    </recommendedName>
</protein>
<sequence>MMLTVEIVKMNEEHINGVYEVEKKSFPSPWTKEAFHHEIMINPYAYYLVLLDRERIIGYCGLWIVMGDAQITNIAIDPDYRGKKLGDQLLVKAKEVAIEKGGSVMSLEVRVSNYIAQSLYKKHGFQPGGIRKNYYVDNNEDALVMWVNL</sequence>
<dbReference type="GO" id="GO:0005737">
    <property type="term" value="C:cytoplasm"/>
    <property type="evidence" value="ECO:0007669"/>
    <property type="project" value="UniProtKB-SubCell"/>
</dbReference>
<dbReference type="PROSITE" id="PS51186">
    <property type="entry name" value="GNAT"/>
    <property type="match status" value="1"/>
</dbReference>
<dbReference type="STRING" id="1314751.GCA_001591425_02145"/>
<keyword evidence="4" id="KW-0012">Acyltransferase</keyword>
<evidence type="ECO:0000256" key="2">
    <source>
        <dbReference type="ARBA" id="ARBA00022490"/>
    </source>
</evidence>
<keyword evidence="3 7" id="KW-0808">Transferase</keyword>
<dbReference type="Gene3D" id="3.40.630.30">
    <property type="match status" value="1"/>
</dbReference>
<evidence type="ECO:0000256" key="5">
    <source>
        <dbReference type="RuleBase" id="RU363094"/>
    </source>
</evidence>
<comment type="subcellular location">
    <subcellularLocation>
        <location evidence="5">Cytoplasm</location>
    </subcellularLocation>
</comment>
<dbReference type="EC" id="2.3.1.266" evidence="5"/>
<dbReference type="CDD" id="cd04301">
    <property type="entry name" value="NAT_SF"/>
    <property type="match status" value="1"/>
</dbReference>
<dbReference type="InterPro" id="IPR000182">
    <property type="entry name" value="GNAT_dom"/>
</dbReference>
<feature type="domain" description="N-acetyltransferase" evidence="6">
    <location>
        <begin position="5"/>
        <end position="149"/>
    </location>
</feature>
<keyword evidence="2 5" id="KW-0963">Cytoplasm</keyword>
<dbReference type="PANTHER" id="PTHR43420">
    <property type="entry name" value="ACETYLTRANSFERASE"/>
    <property type="match status" value="1"/>
</dbReference>
<keyword evidence="8" id="KW-1185">Reference proteome</keyword>
<evidence type="ECO:0000256" key="3">
    <source>
        <dbReference type="ARBA" id="ARBA00022679"/>
    </source>
</evidence>
<dbReference type="InterPro" id="IPR006464">
    <property type="entry name" value="AcTrfase_RimI/Ard1"/>
</dbReference>
<accession>A0A223KXE0</accession>
<dbReference type="Proteomes" id="UP000215224">
    <property type="component" value="Chromosome"/>
</dbReference>
<dbReference type="RefSeq" id="WP_066415744.1">
    <property type="nucleotide sequence ID" value="NZ_CP018866.1"/>
</dbReference>
<comment type="function">
    <text evidence="5">Acetylates the N-terminal alanine of ribosomal protein bS18.</text>
</comment>
<evidence type="ECO:0000256" key="4">
    <source>
        <dbReference type="ARBA" id="ARBA00023315"/>
    </source>
</evidence>
<organism evidence="7 8">
    <name type="scientific">Sutcliffiella cohnii</name>
    <dbReference type="NCBI Taxonomy" id="33932"/>
    <lineage>
        <taxon>Bacteria</taxon>
        <taxon>Bacillati</taxon>
        <taxon>Bacillota</taxon>
        <taxon>Bacilli</taxon>
        <taxon>Bacillales</taxon>
        <taxon>Bacillaceae</taxon>
        <taxon>Sutcliffiella</taxon>
    </lineage>
</organism>
<evidence type="ECO:0000256" key="1">
    <source>
        <dbReference type="ARBA" id="ARBA00005395"/>
    </source>
</evidence>
<proteinExistence type="inferred from homology"/>
<evidence type="ECO:0000259" key="6">
    <source>
        <dbReference type="PROSITE" id="PS51186"/>
    </source>
</evidence>
<dbReference type="AlphaFoldDB" id="A0A223KXE0"/>
<dbReference type="EMBL" id="CP018866">
    <property type="protein sequence ID" value="AST94145.1"/>
    <property type="molecule type" value="Genomic_DNA"/>
</dbReference>
<comment type="catalytic activity">
    <reaction evidence="5">
        <text>N-terminal L-alanyl-[ribosomal protein bS18] + acetyl-CoA = N-terminal N(alpha)-acetyl-L-alanyl-[ribosomal protein bS18] + CoA + H(+)</text>
        <dbReference type="Rhea" id="RHEA:43756"/>
        <dbReference type="Rhea" id="RHEA-COMP:10676"/>
        <dbReference type="Rhea" id="RHEA-COMP:10677"/>
        <dbReference type="ChEBI" id="CHEBI:15378"/>
        <dbReference type="ChEBI" id="CHEBI:57287"/>
        <dbReference type="ChEBI" id="CHEBI:57288"/>
        <dbReference type="ChEBI" id="CHEBI:64718"/>
        <dbReference type="ChEBI" id="CHEBI:83683"/>
        <dbReference type="EC" id="2.3.1.266"/>
    </reaction>
</comment>
<gene>
    <name evidence="7" type="ORF">BC6307_24345</name>
</gene>
<dbReference type="NCBIfam" id="TIGR01575">
    <property type="entry name" value="rimI"/>
    <property type="match status" value="1"/>
</dbReference>
<dbReference type="InterPro" id="IPR050680">
    <property type="entry name" value="YpeA/RimI_acetyltransf"/>
</dbReference>
<dbReference type="SUPFAM" id="SSF55729">
    <property type="entry name" value="Acyl-CoA N-acyltransferases (Nat)"/>
    <property type="match status" value="1"/>
</dbReference>
<dbReference type="KEGG" id="bcoh:BC6307_24345"/>
<dbReference type="GO" id="GO:0008999">
    <property type="term" value="F:protein-N-terminal-alanine acetyltransferase activity"/>
    <property type="evidence" value="ECO:0007669"/>
    <property type="project" value="UniProtKB-EC"/>
</dbReference>
<dbReference type="Pfam" id="PF00583">
    <property type="entry name" value="Acetyltransf_1"/>
    <property type="match status" value="1"/>
</dbReference>
<evidence type="ECO:0000313" key="7">
    <source>
        <dbReference type="EMBL" id="AST94145.1"/>
    </source>
</evidence>